<dbReference type="InterPro" id="IPR003959">
    <property type="entry name" value="ATPase_AAA_core"/>
</dbReference>
<gene>
    <name evidence="4" type="primary">KATNAL1</name>
    <name evidence="4" type="ORF">HK100_002016</name>
</gene>
<dbReference type="PANTHER" id="PTHR23074">
    <property type="entry name" value="AAA DOMAIN-CONTAINING"/>
    <property type="match status" value="1"/>
</dbReference>
<feature type="domain" description="ATPase AAA-type core" evidence="2">
    <location>
        <begin position="335"/>
        <end position="381"/>
    </location>
</feature>
<proteinExistence type="predicted"/>
<evidence type="ECO:0000256" key="1">
    <source>
        <dbReference type="SAM" id="MobiDB-lite"/>
    </source>
</evidence>
<dbReference type="GO" id="GO:0016887">
    <property type="term" value="F:ATP hydrolysis activity"/>
    <property type="evidence" value="ECO:0007669"/>
    <property type="project" value="InterPro"/>
</dbReference>
<evidence type="ECO:0000313" key="5">
    <source>
        <dbReference type="Proteomes" id="UP001211907"/>
    </source>
</evidence>
<dbReference type="EMBL" id="JADGJH010001457">
    <property type="protein sequence ID" value="KAJ3113331.1"/>
    <property type="molecule type" value="Genomic_DNA"/>
</dbReference>
<dbReference type="Gene3D" id="3.40.50.300">
    <property type="entry name" value="P-loop containing nucleotide triphosphate hydrolases"/>
    <property type="match status" value="1"/>
</dbReference>
<reference evidence="4" key="1">
    <citation type="submission" date="2020-05" db="EMBL/GenBank/DDBJ databases">
        <title>Phylogenomic resolution of chytrid fungi.</title>
        <authorList>
            <person name="Stajich J.E."/>
            <person name="Amses K."/>
            <person name="Simmons R."/>
            <person name="Seto K."/>
            <person name="Myers J."/>
            <person name="Bonds A."/>
            <person name="Quandt C.A."/>
            <person name="Barry K."/>
            <person name="Liu P."/>
            <person name="Grigoriev I."/>
            <person name="Longcore J.E."/>
            <person name="James T.Y."/>
        </authorList>
    </citation>
    <scope>NUCLEOTIDE SEQUENCE</scope>
    <source>
        <strain evidence="4">JEL0513</strain>
    </source>
</reference>
<dbReference type="AlphaFoldDB" id="A0AAD5SXZ5"/>
<dbReference type="Proteomes" id="UP001211907">
    <property type="component" value="Unassembled WGS sequence"/>
</dbReference>
<dbReference type="InterPro" id="IPR048611">
    <property type="entry name" value="KATNA1_MIT"/>
</dbReference>
<dbReference type="PANTHER" id="PTHR23074:SF19">
    <property type="entry name" value="KATANIN P60 ATPASE-CONTAINING SUBUNIT A1"/>
    <property type="match status" value="1"/>
</dbReference>
<name>A0AAD5SXZ5_9FUNG</name>
<dbReference type="GO" id="GO:0005524">
    <property type="term" value="F:ATP binding"/>
    <property type="evidence" value="ECO:0007669"/>
    <property type="project" value="InterPro"/>
</dbReference>
<dbReference type="Gene3D" id="1.20.58.80">
    <property type="entry name" value="Phosphotransferase system, lactose/cellobiose-type IIA subunit"/>
    <property type="match status" value="1"/>
</dbReference>
<feature type="compositionally biased region" description="Polar residues" evidence="1">
    <location>
        <begin position="199"/>
        <end position="211"/>
    </location>
</feature>
<dbReference type="Pfam" id="PF21126">
    <property type="entry name" value="KATNA1_MIT"/>
    <property type="match status" value="1"/>
</dbReference>
<dbReference type="SUPFAM" id="SSF52540">
    <property type="entry name" value="P-loop containing nucleoside triphosphate hydrolases"/>
    <property type="match status" value="1"/>
</dbReference>
<dbReference type="CDD" id="cd21748">
    <property type="entry name" value="Kp60-NTD"/>
    <property type="match status" value="1"/>
</dbReference>
<protein>
    <submittedName>
        <fullName evidence="4">Katanin p60 ATPase-containing subunit A-like 1</fullName>
    </submittedName>
</protein>
<feature type="region of interest" description="Disordered" evidence="1">
    <location>
        <begin position="199"/>
        <end position="277"/>
    </location>
</feature>
<dbReference type="InterPro" id="IPR050304">
    <property type="entry name" value="MT-severing_AAA_ATPase"/>
</dbReference>
<sequence length="381" mass="42702">MALPAKLQNLANGRFMRLIINIIRCLIYVQYVTRDAKPELQICRECALLGNYELALMYFDTIIQTISLHIKTVTTPDMKERWTEAKNGLLEEYMLVKSISGELASFKLPKQTQTKQTVPPRNRSRQTSTTEDENLAVYDKDVWGPPPPRPKIQNLGMRRQKSSDDDGIPSWAKNQNAPIIQNKAVVKLKLNPFFQSQPVATKKTSSQNLKSNVPAKQLQTKTATSRAKKTGSQLSLLDNAKRDKDDLANNSSTNNTASDNDNPDPASTRPEFEGTGFDKDLVEMVKRDILQTSPNVHWTDIAGLREPKALLEEAIVLPLWMPDFFQGIRRPWKGVLMTGPPGTGKTLLAKAVATECGTTFFNVTASMLTSKWRGDSEKIVR</sequence>
<feature type="compositionally biased region" description="Polar residues" evidence="1">
    <location>
        <begin position="110"/>
        <end position="129"/>
    </location>
</feature>
<feature type="compositionally biased region" description="Low complexity" evidence="1">
    <location>
        <begin position="248"/>
        <end position="266"/>
    </location>
</feature>
<dbReference type="Pfam" id="PF00004">
    <property type="entry name" value="AAA"/>
    <property type="match status" value="1"/>
</dbReference>
<evidence type="ECO:0000259" key="2">
    <source>
        <dbReference type="Pfam" id="PF00004"/>
    </source>
</evidence>
<accession>A0AAD5SXZ5</accession>
<feature type="compositionally biased region" description="Polar residues" evidence="1">
    <location>
        <begin position="217"/>
        <end position="236"/>
    </location>
</feature>
<comment type="caution">
    <text evidence="4">The sequence shown here is derived from an EMBL/GenBank/DDBJ whole genome shotgun (WGS) entry which is preliminary data.</text>
</comment>
<keyword evidence="5" id="KW-1185">Reference proteome</keyword>
<dbReference type="InterPro" id="IPR027417">
    <property type="entry name" value="P-loop_NTPase"/>
</dbReference>
<evidence type="ECO:0000313" key="4">
    <source>
        <dbReference type="EMBL" id="KAJ3113331.1"/>
    </source>
</evidence>
<feature type="region of interest" description="Disordered" evidence="1">
    <location>
        <begin position="110"/>
        <end position="175"/>
    </location>
</feature>
<dbReference type="GO" id="GO:0051013">
    <property type="term" value="P:microtubule severing"/>
    <property type="evidence" value="ECO:0007669"/>
    <property type="project" value="TreeGrafter"/>
</dbReference>
<feature type="domain" description="Katanin p60 ATPase-containing subunit A1 MIT" evidence="3">
    <location>
        <begin position="41"/>
        <end position="99"/>
    </location>
</feature>
<feature type="non-terminal residue" evidence="4">
    <location>
        <position position="1"/>
    </location>
</feature>
<dbReference type="GO" id="GO:0015630">
    <property type="term" value="C:microtubule cytoskeleton"/>
    <property type="evidence" value="ECO:0007669"/>
    <property type="project" value="TreeGrafter"/>
</dbReference>
<organism evidence="4 5">
    <name type="scientific">Physocladia obscura</name>
    <dbReference type="NCBI Taxonomy" id="109957"/>
    <lineage>
        <taxon>Eukaryota</taxon>
        <taxon>Fungi</taxon>
        <taxon>Fungi incertae sedis</taxon>
        <taxon>Chytridiomycota</taxon>
        <taxon>Chytridiomycota incertae sedis</taxon>
        <taxon>Chytridiomycetes</taxon>
        <taxon>Chytridiales</taxon>
        <taxon>Chytriomycetaceae</taxon>
        <taxon>Physocladia</taxon>
    </lineage>
</organism>
<evidence type="ECO:0000259" key="3">
    <source>
        <dbReference type="Pfam" id="PF21126"/>
    </source>
</evidence>